<accession>A0A7J5E4N0</accession>
<feature type="domain" description="Leucine-binding protein" evidence="4">
    <location>
        <begin position="43"/>
        <end position="393"/>
    </location>
</feature>
<evidence type="ECO:0000256" key="2">
    <source>
        <dbReference type="ARBA" id="ARBA00022729"/>
    </source>
</evidence>
<evidence type="ECO:0000256" key="3">
    <source>
        <dbReference type="SAM" id="SignalP"/>
    </source>
</evidence>
<reference evidence="5 6" key="1">
    <citation type="submission" date="2019-09" db="EMBL/GenBank/DDBJ databases">
        <title>Pimelobacter sp. isolated from Paulinella.</title>
        <authorList>
            <person name="Jeong S.E."/>
        </authorList>
    </citation>
    <scope>NUCLEOTIDE SEQUENCE [LARGE SCALE GENOMIC DNA]</scope>
    <source>
        <strain evidence="5 6">Pch-N</strain>
    </source>
</reference>
<evidence type="ECO:0000313" key="6">
    <source>
        <dbReference type="Proteomes" id="UP000449906"/>
    </source>
</evidence>
<dbReference type="PROSITE" id="PS51257">
    <property type="entry name" value="PROKAR_LIPOPROTEIN"/>
    <property type="match status" value="1"/>
</dbReference>
<dbReference type="InterPro" id="IPR028081">
    <property type="entry name" value="Leu-bd"/>
</dbReference>
<evidence type="ECO:0000313" key="5">
    <source>
        <dbReference type="EMBL" id="KAB2813221.1"/>
    </source>
</evidence>
<comment type="caution">
    <text evidence="5">The sequence shown here is derived from an EMBL/GenBank/DDBJ whole genome shotgun (WGS) entry which is preliminary data.</text>
</comment>
<feature type="signal peptide" evidence="3">
    <location>
        <begin position="1"/>
        <end position="34"/>
    </location>
</feature>
<dbReference type="PANTHER" id="PTHR30483:SF6">
    <property type="entry name" value="PERIPLASMIC BINDING PROTEIN OF ABC TRANSPORTER FOR NATURAL AMINO ACIDS"/>
    <property type="match status" value="1"/>
</dbReference>
<organism evidence="5 6">
    <name type="scientific">Nocardioides simplex</name>
    <name type="common">Arthrobacter simplex</name>
    <dbReference type="NCBI Taxonomy" id="2045"/>
    <lineage>
        <taxon>Bacteria</taxon>
        <taxon>Bacillati</taxon>
        <taxon>Actinomycetota</taxon>
        <taxon>Actinomycetes</taxon>
        <taxon>Propionibacteriales</taxon>
        <taxon>Nocardioidaceae</taxon>
        <taxon>Pimelobacter</taxon>
    </lineage>
</organism>
<keyword evidence="2 3" id="KW-0732">Signal</keyword>
<name>A0A7J5E4N0_NOCSI</name>
<protein>
    <submittedName>
        <fullName evidence="5">Amino acid ABC transporter substrate-binding protein</fullName>
    </submittedName>
</protein>
<proteinExistence type="inferred from homology"/>
<dbReference type="EMBL" id="WBVM01000001">
    <property type="protein sequence ID" value="KAB2813221.1"/>
    <property type="molecule type" value="Genomic_DNA"/>
</dbReference>
<dbReference type="SUPFAM" id="SSF53822">
    <property type="entry name" value="Periplasmic binding protein-like I"/>
    <property type="match status" value="1"/>
</dbReference>
<evidence type="ECO:0000256" key="1">
    <source>
        <dbReference type="ARBA" id="ARBA00010062"/>
    </source>
</evidence>
<gene>
    <name evidence="5" type="ORF">F9L07_16255</name>
</gene>
<sequence>MLGFARPFTGRKALVAAAVAPLVLTAACSGGSDAASGDDDQLVIGFALSQSGNMAPFDVEPGNAALLRIKEINDDGGIDGKKIKVISKDVRSNPDTVGTAATELIAEGIDLLVTPCDFDLSAPGASVAQASEIPSVSICAGDPKMADTKTLGDYVFSANAGSDVEGSSGAAWAYEKGWRTAYVLQDESIEYTKSAGRYFTAKFEDLGGKIVGDDAFPGGDNVNISSQASRLKGLSTQPDFVYVASWNPGGATAIRQLREAGVTVPIVGPAALDGQVLLDVVGEKASDIYYTGFACYVYCTGADSAADLDAFVKAYQAEYKSEPASSYALLGYNMVTALADAAGKAKSFSGGDLKAALEGDGSVKTPIGDVAYFSKTCHKIIDMPMTVVEVADGAMTFAGQQRVDSIPDVGDGNSCAS</sequence>
<dbReference type="Pfam" id="PF13458">
    <property type="entry name" value="Peripla_BP_6"/>
    <property type="match status" value="1"/>
</dbReference>
<dbReference type="AlphaFoldDB" id="A0A7J5E4N0"/>
<evidence type="ECO:0000259" key="4">
    <source>
        <dbReference type="Pfam" id="PF13458"/>
    </source>
</evidence>
<dbReference type="InterPro" id="IPR028082">
    <property type="entry name" value="Peripla_BP_I"/>
</dbReference>
<dbReference type="Proteomes" id="UP000449906">
    <property type="component" value="Unassembled WGS sequence"/>
</dbReference>
<dbReference type="PANTHER" id="PTHR30483">
    <property type="entry name" value="LEUCINE-SPECIFIC-BINDING PROTEIN"/>
    <property type="match status" value="1"/>
</dbReference>
<dbReference type="Gene3D" id="3.40.50.2300">
    <property type="match status" value="2"/>
</dbReference>
<feature type="chain" id="PRO_5029848460" evidence="3">
    <location>
        <begin position="35"/>
        <end position="417"/>
    </location>
</feature>
<dbReference type="InterPro" id="IPR051010">
    <property type="entry name" value="BCAA_transport"/>
</dbReference>
<comment type="similarity">
    <text evidence="1">Belongs to the leucine-binding protein family.</text>
</comment>